<comment type="caution">
    <text evidence="5">The sequence shown here is derived from an EMBL/GenBank/DDBJ whole genome shotgun (WGS) entry which is preliminary data.</text>
</comment>
<proteinExistence type="predicted"/>
<keyword evidence="1 5" id="KW-0489">Methyltransferase</keyword>
<dbReference type="Proteomes" id="UP000295345">
    <property type="component" value="Unassembled WGS sequence"/>
</dbReference>
<dbReference type="InterPro" id="IPR041698">
    <property type="entry name" value="Methyltransf_25"/>
</dbReference>
<dbReference type="SUPFAM" id="SSF53335">
    <property type="entry name" value="S-adenosyl-L-methionine-dependent methyltransferases"/>
    <property type="match status" value="1"/>
</dbReference>
<sequence length="202" mass="22860">GRCPGRSPRRRSCRRARRRPPRSTGRRRRHPRSPGPRCRWCRVVAADVSPAMLATLRDRAAEAGLTSLECAHAGFLSYHHEGPPADAVHTRHALHQLPDFWKALALDRLAALLRPGGVLRLRDLIYDFEPHEAESVFTAWLAGAANRDPAAGYTADDYAEHIRTEHSTYRWLLEPMLTRAGFDIVDTAFEGRLFGTYTCVRR</sequence>
<keyword evidence="6" id="KW-1185">Reference proteome</keyword>
<feature type="region of interest" description="Disordered" evidence="3">
    <location>
        <begin position="1"/>
        <end position="36"/>
    </location>
</feature>
<accession>A0A4R4SXF5</accession>
<gene>
    <name evidence="5" type="ORF">E1283_28090</name>
</gene>
<evidence type="ECO:0000256" key="3">
    <source>
        <dbReference type="SAM" id="MobiDB-lite"/>
    </source>
</evidence>
<feature type="domain" description="Methyltransferase" evidence="4">
    <location>
        <begin position="41"/>
        <end position="117"/>
    </location>
</feature>
<dbReference type="Gene3D" id="3.40.50.150">
    <property type="entry name" value="Vaccinia Virus protein VP39"/>
    <property type="match status" value="1"/>
</dbReference>
<dbReference type="GO" id="GO:0008168">
    <property type="term" value="F:methyltransferase activity"/>
    <property type="evidence" value="ECO:0007669"/>
    <property type="project" value="UniProtKB-KW"/>
</dbReference>
<evidence type="ECO:0000313" key="6">
    <source>
        <dbReference type="Proteomes" id="UP000295345"/>
    </source>
</evidence>
<dbReference type="Pfam" id="PF13649">
    <property type="entry name" value="Methyltransf_25"/>
    <property type="match status" value="1"/>
</dbReference>
<evidence type="ECO:0000256" key="1">
    <source>
        <dbReference type="ARBA" id="ARBA00022603"/>
    </source>
</evidence>
<dbReference type="InterPro" id="IPR029063">
    <property type="entry name" value="SAM-dependent_MTases_sf"/>
</dbReference>
<dbReference type="OrthoDB" id="9797252at2"/>
<dbReference type="PANTHER" id="PTHR43861:SF1">
    <property type="entry name" value="TRANS-ACONITATE 2-METHYLTRANSFERASE"/>
    <property type="match status" value="1"/>
</dbReference>
<evidence type="ECO:0000256" key="2">
    <source>
        <dbReference type="ARBA" id="ARBA00022679"/>
    </source>
</evidence>
<evidence type="ECO:0000259" key="4">
    <source>
        <dbReference type="Pfam" id="PF13649"/>
    </source>
</evidence>
<reference evidence="5 6" key="1">
    <citation type="submission" date="2019-03" db="EMBL/GenBank/DDBJ databases">
        <title>Draft genome sequences of novel Actinobacteria.</title>
        <authorList>
            <person name="Sahin N."/>
            <person name="Ay H."/>
            <person name="Saygin H."/>
        </authorList>
    </citation>
    <scope>NUCLEOTIDE SEQUENCE [LARGE SCALE GENOMIC DNA]</scope>
    <source>
        <strain evidence="5 6">DSM 41900</strain>
    </source>
</reference>
<dbReference type="EMBL" id="SMKI01000397">
    <property type="protein sequence ID" value="TDC67966.1"/>
    <property type="molecule type" value="Genomic_DNA"/>
</dbReference>
<organism evidence="5 6">
    <name type="scientific">Streptomyces hainanensis</name>
    <dbReference type="NCBI Taxonomy" id="402648"/>
    <lineage>
        <taxon>Bacteria</taxon>
        <taxon>Bacillati</taxon>
        <taxon>Actinomycetota</taxon>
        <taxon>Actinomycetes</taxon>
        <taxon>Kitasatosporales</taxon>
        <taxon>Streptomycetaceae</taxon>
        <taxon>Streptomyces</taxon>
    </lineage>
</organism>
<keyword evidence="2 5" id="KW-0808">Transferase</keyword>
<name>A0A4R4SXF5_9ACTN</name>
<feature type="non-terminal residue" evidence="5">
    <location>
        <position position="1"/>
    </location>
</feature>
<protein>
    <submittedName>
        <fullName evidence="5">Class I SAM-dependent methyltransferase</fullName>
    </submittedName>
</protein>
<dbReference type="GO" id="GO:0032259">
    <property type="term" value="P:methylation"/>
    <property type="evidence" value="ECO:0007669"/>
    <property type="project" value="UniProtKB-KW"/>
</dbReference>
<feature type="compositionally biased region" description="Basic residues" evidence="3">
    <location>
        <begin position="7"/>
        <end position="32"/>
    </location>
</feature>
<evidence type="ECO:0000313" key="5">
    <source>
        <dbReference type="EMBL" id="TDC67966.1"/>
    </source>
</evidence>
<dbReference type="GO" id="GO:0017000">
    <property type="term" value="P:antibiotic biosynthetic process"/>
    <property type="evidence" value="ECO:0007669"/>
    <property type="project" value="UniProtKB-ARBA"/>
</dbReference>
<dbReference type="PANTHER" id="PTHR43861">
    <property type="entry name" value="TRANS-ACONITATE 2-METHYLTRANSFERASE-RELATED"/>
    <property type="match status" value="1"/>
</dbReference>
<dbReference type="AlphaFoldDB" id="A0A4R4SXF5"/>